<dbReference type="Pfam" id="PF00483">
    <property type="entry name" value="NTP_transferase"/>
    <property type="match status" value="1"/>
</dbReference>
<feature type="domain" description="Glucose-1-phosphate adenylyltransferase/Bifunctional protein GlmU-like C-terminal hexapeptide" evidence="4">
    <location>
        <begin position="298"/>
        <end position="367"/>
    </location>
</feature>
<evidence type="ECO:0000313" key="6">
    <source>
        <dbReference type="Proteomes" id="UP000184758"/>
    </source>
</evidence>
<dbReference type="NCBIfam" id="TIGR02092">
    <property type="entry name" value="glgD"/>
    <property type="match status" value="1"/>
</dbReference>
<reference evidence="6" key="1">
    <citation type="submission" date="2016-11" db="EMBL/GenBank/DDBJ databases">
        <authorList>
            <person name="Varghese N."/>
            <person name="Submissions S."/>
        </authorList>
    </citation>
    <scope>NUCLEOTIDE SEQUENCE [LARGE SCALE GENOMIC DNA]</scope>
    <source>
        <strain evidence="6">313</strain>
    </source>
</reference>
<dbReference type="InterPro" id="IPR011832">
    <property type="entry name" value="GlgDAde_trans"/>
</dbReference>
<keyword evidence="2" id="KW-0320">Glycogen biosynthesis</keyword>
<feature type="domain" description="Nucleotidyl transferase" evidence="3">
    <location>
        <begin position="18"/>
        <end position="163"/>
    </location>
</feature>
<dbReference type="Gene3D" id="3.90.550.10">
    <property type="entry name" value="Spore Coat Polysaccharide Biosynthesis Protein SpsA, Chain A"/>
    <property type="match status" value="1"/>
</dbReference>
<comment type="similarity">
    <text evidence="1">Belongs to the bacterial/plant glucose-1-phosphate adenylyltransferase family.</text>
</comment>
<dbReference type="SUPFAM" id="SSF51161">
    <property type="entry name" value="Trimeric LpxA-like enzymes"/>
    <property type="match status" value="1"/>
</dbReference>
<name>A0A1N6HUD1_9LACT</name>
<dbReference type="SUPFAM" id="SSF53448">
    <property type="entry name" value="Nucleotide-diphospho-sugar transferases"/>
    <property type="match status" value="1"/>
</dbReference>
<evidence type="ECO:0000313" key="5">
    <source>
        <dbReference type="EMBL" id="SIO23269.1"/>
    </source>
</evidence>
<dbReference type="InterPro" id="IPR011004">
    <property type="entry name" value="Trimer_LpxA-like_sf"/>
</dbReference>
<sequence>MKTNEQLCAVVNLDESESKLMPLTKRRALAALPFGSRYRLIDFPLSSLYSAEVNSVALFVRGSARALLDHVRSGYPWGMESTVGGGLFIHAGAEFKEALEKLEPDQISSYYQDQIDFVRHSKKEYVVVMGSKMLCNVDLKAVLRSHIANEADITVVYKNVTREFCLPDSIANCLTFEVEGESKLADLLPACEIPKKETKLAVGMGIAIMKTDKFIELTNEAANNRIKGDINVLIKHSLKKNTVHGYEYTGYLKNIETISSYYEANMDLLDEDNYNALFYRSQPVITKVKNGAPTYYSKEAVITNSQFASDCVIDGIVEDSIVFRKVTIEKTAIVRHSLIMQGSKIAEGAELDYVILDKGVKIGPGVKLKGTKKNPLVVEKNREINVEKGVEK</sequence>
<gene>
    <name evidence="5" type="ORF">SAMN05878443_2079</name>
</gene>
<keyword evidence="5" id="KW-0808">Transferase</keyword>
<dbReference type="AlphaFoldDB" id="A0A1N6HUD1"/>
<dbReference type="CDD" id="cd02508">
    <property type="entry name" value="ADP_Glucose_PP"/>
    <property type="match status" value="1"/>
</dbReference>
<dbReference type="Gene3D" id="2.160.10.10">
    <property type="entry name" value="Hexapeptide repeat proteins"/>
    <property type="match status" value="1"/>
</dbReference>
<dbReference type="OrthoDB" id="9801810at2"/>
<dbReference type="InterPro" id="IPR005835">
    <property type="entry name" value="NTP_transferase_dom"/>
</dbReference>
<dbReference type="Pfam" id="PF24894">
    <property type="entry name" value="Hexapep_GlmU"/>
    <property type="match status" value="1"/>
</dbReference>
<dbReference type="CDD" id="cd04651">
    <property type="entry name" value="LbH_G1P_AT_C"/>
    <property type="match status" value="1"/>
</dbReference>
<dbReference type="PANTHER" id="PTHR43523:SF6">
    <property type="entry name" value="GLYCOGEN BIOSYNTHESIS PROTEIN GLGD"/>
    <property type="match status" value="1"/>
</dbReference>
<dbReference type="PANTHER" id="PTHR43523">
    <property type="entry name" value="GLUCOSE-1-PHOSPHATE ADENYLYLTRANSFERASE-RELATED"/>
    <property type="match status" value="1"/>
</dbReference>
<dbReference type="InterPro" id="IPR011831">
    <property type="entry name" value="ADP-Glc_PPase"/>
</dbReference>
<evidence type="ECO:0000256" key="2">
    <source>
        <dbReference type="ARBA" id="ARBA00023056"/>
    </source>
</evidence>
<accession>A0A1N6HUD1</accession>
<organism evidence="5 6">
    <name type="scientific">Carnobacterium alterfunditum</name>
    <dbReference type="NCBI Taxonomy" id="28230"/>
    <lineage>
        <taxon>Bacteria</taxon>
        <taxon>Bacillati</taxon>
        <taxon>Bacillota</taxon>
        <taxon>Bacilli</taxon>
        <taxon>Lactobacillales</taxon>
        <taxon>Carnobacteriaceae</taxon>
        <taxon>Carnobacterium</taxon>
    </lineage>
</organism>
<evidence type="ECO:0000259" key="4">
    <source>
        <dbReference type="Pfam" id="PF24894"/>
    </source>
</evidence>
<evidence type="ECO:0000256" key="1">
    <source>
        <dbReference type="ARBA" id="ARBA00010443"/>
    </source>
</evidence>
<dbReference type="eggNOG" id="COG0448">
    <property type="taxonomic scope" value="Bacteria"/>
</dbReference>
<protein>
    <submittedName>
        <fullName evidence="5">Glucose-1-phosphate adenylyltransferase</fullName>
    </submittedName>
</protein>
<keyword evidence="5" id="KW-0548">Nucleotidyltransferase</keyword>
<proteinExistence type="inferred from homology"/>
<dbReference type="STRING" id="28230.SAMN05878443_2079"/>
<dbReference type="Proteomes" id="UP000184758">
    <property type="component" value="Unassembled WGS sequence"/>
</dbReference>
<dbReference type="EMBL" id="FSRN01000001">
    <property type="protein sequence ID" value="SIO23269.1"/>
    <property type="molecule type" value="Genomic_DNA"/>
</dbReference>
<dbReference type="GO" id="GO:0008878">
    <property type="term" value="F:glucose-1-phosphate adenylyltransferase activity"/>
    <property type="evidence" value="ECO:0007669"/>
    <property type="project" value="InterPro"/>
</dbReference>
<dbReference type="GO" id="GO:0005978">
    <property type="term" value="P:glycogen biosynthetic process"/>
    <property type="evidence" value="ECO:0007669"/>
    <property type="project" value="UniProtKB-KW"/>
</dbReference>
<dbReference type="InterPro" id="IPR029044">
    <property type="entry name" value="Nucleotide-diphossugar_trans"/>
</dbReference>
<keyword evidence="6" id="KW-1185">Reference proteome</keyword>
<evidence type="ECO:0000259" key="3">
    <source>
        <dbReference type="Pfam" id="PF00483"/>
    </source>
</evidence>
<dbReference type="InterPro" id="IPR056818">
    <property type="entry name" value="GlmU/GlgC-like_hexapep"/>
</dbReference>
<dbReference type="RefSeq" id="WP_034545844.1">
    <property type="nucleotide sequence ID" value="NZ_FSRN01000001.1"/>
</dbReference>